<accession>A0AAW1TYQ3</accession>
<dbReference type="PROSITE" id="PS50960">
    <property type="entry name" value="HTH_PSQ"/>
    <property type="match status" value="1"/>
</dbReference>
<dbReference type="SUPFAM" id="SSF46689">
    <property type="entry name" value="Homeodomain-like"/>
    <property type="match status" value="1"/>
</dbReference>
<dbReference type="InterPro" id="IPR036397">
    <property type="entry name" value="RNaseH_sf"/>
</dbReference>
<dbReference type="SMART" id="SM00674">
    <property type="entry name" value="CENPB"/>
    <property type="match status" value="1"/>
</dbReference>
<dbReference type="EMBL" id="JARQZJ010000021">
    <property type="protein sequence ID" value="KAK9873502.1"/>
    <property type="molecule type" value="Genomic_DNA"/>
</dbReference>
<feature type="compositionally biased region" description="Basic and acidic residues" evidence="5">
    <location>
        <begin position="533"/>
        <end position="546"/>
    </location>
</feature>
<feature type="domain" description="HTH CENPB-type" evidence="7">
    <location>
        <begin position="53"/>
        <end position="128"/>
    </location>
</feature>
<dbReference type="Pfam" id="PF03221">
    <property type="entry name" value="HTH_Tnp_Tc5"/>
    <property type="match status" value="1"/>
</dbReference>
<evidence type="ECO:0000256" key="5">
    <source>
        <dbReference type="SAM" id="MobiDB-lite"/>
    </source>
</evidence>
<dbReference type="PANTHER" id="PTHR19303">
    <property type="entry name" value="TRANSPOSON"/>
    <property type="match status" value="1"/>
</dbReference>
<feature type="DNA-binding region" description="H-T-H motif" evidence="4">
    <location>
        <begin position="27"/>
        <end position="47"/>
    </location>
</feature>
<feature type="compositionally biased region" description="Basic and acidic residues" evidence="5">
    <location>
        <begin position="567"/>
        <end position="579"/>
    </location>
</feature>
<evidence type="ECO:0000313" key="8">
    <source>
        <dbReference type="EMBL" id="KAK9873502.1"/>
    </source>
</evidence>
<dbReference type="InterPro" id="IPR006600">
    <property type="entry name" value="HTH_CenpB_DNA-bd_dom"/>
</dbReference>
<keyword evidence="2 4" id="KW-0238">DNA-binding</keyword>
<dbReference type="GO" id="GO:0003677">
    <property type="term" value="F:DNA binding"/>
    <property type="evidence" value="ECO:0007669"/>
    <property type="project" value="UniProtKB-UniRule"/>
</dbReference>
<dbReference type="PANTHER" id="PTHR19303:SF74">
    <property type="entry name" value="POGO TRANSPOSABLE ELEMENT WITH KRAB DOMAIN"/>
    <property type="match status" value="1"/>
</dbReference>
<evidence type="ECO:0000256" key="1">
    <source>
        <dbReference type="ARBA" id="ARBA00004123"/>
    </source>
</evidence>
<comment type="subcellular location">
    <subcellularLocation>
        <location evidence="1 4">Nucleus</location>
    </subcellularLocation>
</comment>
<evidence type="ECO:0000313" key="9">
    <source>
        <dbReference type="Proteomes" id="UP001431783"/>
    </source>
</evidence>
<keyword evidence="3 4" id="KW-0539">Nucleus</keyword>
<dbReference type="AlphaFoldDB" id="A0AAW1TYQ3"/>
<evidence type="ECO:0000256" key="3">
    <source>
        <dbReference type="ARBA" id="ARBA00023242"/>
    </source>
</evidence>
<evidence type="ECO:0000259" key="6">
    <source>
        <dbReference type="PROSITE" id="PS50960"/>
    </source>
</evidence>
<dbReference type="PROSITE" id="PS51253">
    <property type="entry name" value="HTH_CENPB"/>
    <property type="match status" value="1"/>
</dbReference>
<dbReference type="Gene3D" id="1.10.10.60">
    <property type="entry name" value="Homeodomain-like"/>
    <property type="match status" value="1"/>
</dbReference>
<sequence>MNGQKRMYSQENMEKALQDIREKKISISQAAKVYNIPKTTILDTLKKKYRNPGNRGGPTVLTTSEEMLLVKWISELGELGFPVTKTQLLESVNKLIKALGRKNPFKNDHPGKKWYNAFLARHPDISKRIPQSITTCRALVSEEHIRRWFSKIRQYFVENHVMDVLHDPKRIFNCDESGFYLSPQEKQVLVRKGSKKVYNRTTNDEKECLTVLLTVAADGAVPPPLLMFPYKRYVPSSITVNMPKGWGMGCSDSGWMTSEAFHEYITNVFHPWLKERKIQMPVVLFLDGHSSHININLSEYCKAHGIILTAFYPNATHRLQPLDVGVFHPLKNCWRNDVREWRMENSGKKMQRSDFPKILHKSLNATLLPSIISKSFESCGLYPFDEDAIDYSKLLKQVTERKSITASKNNTCTANKDVASSKEIQLDLLDEVEAHLTEEVLNQFRNVGSEIELEERFVELYKFWKNIRNEKDSHINDASILQKNMPSNLDQTITDIHIDEEFWLNDDEIVEATLKPNGSLGLANLNSPSTSKQFEDEKTPVKKTDQNTEQSKYPTPFKNALFWPGNSEKRKATTDDDEKMKKTKVYPTVAISDEFMEHQRRVNAQKVAKEKTKLDRAQKRKEKIHQNILKGKTKGISKSNNTAAEEKIDYPNGDFVVVEYEGEYFPGIVIEKVDDNLKVKTMTMSGNFWKWPDKDDILVYDMSEIKCKIESPALISSRGTYDVPKINELRKKNNA</sequence>
<dbReference type="InterPro" id="IPR009057">
    <property type="entry name" value="Homeodomain-like_sf"/>
</dbReference>
<protein>
    <recommendedName>
        <fullName evidence="10">Transposase</fullName>
    </recommendedName>
</protein>
<dbReference type="GO" id="GO:0005634">
    <property type="term" value="C:nucleus"/>
    <property type="evidence" value="ECO:0007669"/>
    <property type="project" value="UniProtKB-SubCell"/>
</dbReference>
<gene>
    <name evidence="8" type="ORF">WA026_022914</name>
</gene>
<comment type="caution">
    <text evidence="8">The sequence shown here is derived from an EMBL/GenBank/DDBJ whole genome shotgun (WGS) entry which is preliminary data.</text>
</comment>
<proteinExistence type="predicted"/>
<feature type="region of interest" description="Disordered" evidence="5">
    <location>
        <begin position="518"/>
        <end position="579"/>
    </location>
</feature>
<dbReference type="InterPro" id="IPR050863">
    <property type="entry name" value="CenT-Element_Derived"/>
</dbReference>
<evidence type="ECO:0000256" key="2">
    <source>
        <dbReference type="ARBA" id="ARBA00023125"/>
    </source>
</evidence>
<evidence type="ECO:0000256" key="4">
    <source>
        <dbReference type="PROSITE-ProRule" id="PRU00320"/>
    </source>
</evidence>
<dbReference type="InterPro" id="IPR004875">
    <property type="entry name" value="DDE_SF_endonuclease_dom"/>
</dbReference>
<feature type="domain" description="HTH psq-type" evidence="6">
    <location>
        <begin position="1"/>
        <end position="51"/>
    </location>
</feature>
<dbReference type="Pfam" id="PF05225">
    <property type="entry name" value="HTH_psq"/>
    <property type="match status" value="1"/>
</dbReference>
<dbReference type="Proteomes" id="UP001431783">
    <property type="component" value="Unassembled WGS sequence"/>
</dbReference>
<organism evidence="8 9">
    <name type="scientific">Henosepilachna vigintioctopunctata</name>
    <dbReference type="NCBI Taxonomy" id="420089"/>
    <lineage>
        <taxon>Eukaryota</taxon>
        <taxon>Metazoa</taxon>
        <taxon>Ecdysozoa</taxon>
        <taxon>Arthropoda</taxon>
        <taxon>Hexapoda</taxon>
        <taxon>Insecta</taxon>
        <taxon>Pterygota</taxon>
        <taxon>Neoptera</taxon>
        <taxon>Endopterygota</taxon>
        <taxon>Coleoptera</taxon>
        <taxon>Polyphaga</taxon>
        <taxon>Cucujiformia</taxon>
        <taxon>Coccinelloidea</taxon>
        <taxon>Coccinellidae</taxon>
        <taxon>Epilachninae</taxon>
        <taxon>Epilachnini</taxon>
        <taxon>Henosepilachna</taxon>
    </lineage>
</organism>
<keyword evidence="9" id="KW-1185">Reference proteome</keyword>
<dbReference type="InterPro" id="IPR007889">
    <property type="entry name" value="HTH_Psq"/>
</dbReference>
<evidence type="ECO:0008006" key="10">
    <source>
        <dbReference type="Google" id="ProtNLM"/>
    </source>
</evidence>
<reference evidence="8 9" key="1">
    <citation type="submission" date="2023-03" db="EMBL/GenBank/DDBJ databases">
        <title>Genome insight into feeding habits of ladybird beetles.</title>
        <authorList>
            <person name="Li H.-S."/>
            <person name="Huang Y.-H."/>
            <person name="Pang H."/>
        </authorList>
    </citation>
    <scope>NUCLEOTIDE SEQUENCE [LARGE SCALE GENOMIC DNA]</scope>
    <source>
        <strain evidence="8">SYSU_2023b</strain>
        <tissue evidence="8">Whole body</tissue>
    </source>
</reference>
<evidence type="ECO:0000259" key="7">
    <source>
        <dbReference type="PROSITE" id="PS51253"/>
    </source>
</evidence>
<dbReference type="Gene3D" id="3.30.420.10">
    <property type="entry name" value="Ribonuclease H-like superfamily/Ribonuclease H"/>
    <property type="match status" value="1"/>
</dbReference>
<name>A0AAW1TYQ3_9CUCU</name>
<dbReference type="Pfam" id="PF03184">
    <property type="entry name" value="DDE_1"/>
    <property type="match status" value="1"/>
</dbReference>